<protein>
    <submittedName>
        <fullName evidence="2">Ankyrin repeat domain-containing protein</fullName>
    </submittedName>
</protein>
<comment type="caution">
    <text evidence="2">The sequence shown here is derived from an EMBL/GenBank/DDBJ whole genome shotgun (WGS) entry which is preliminary data.</text>
</comment>
<reference evidence="3" key="1">
    <citation type="journal article" date="2019" name="Int. J. Syst. Evol. Microbiol.">
        <title>The Global Catalogue of Microorganisms (GCM) 10K type strain sequencing project: providing services to taxonomists for standard genome sequencing and annotation.</title>
        <authorList>
            <consortium name="The Broad Institute Genomics Platform"/>
            <consortium name="The Broad Institute Genome Sequencing Center for Infectious Disease"/>
            <person name="Wu L."/>
            <person name="Ma J."/>
        </authorList>
    </citation>
    <scope>NUCLEOTIDE SEQUENCE [LARGE SCALE GENOMIC DNA]</scope>
    <source>
        <strain evidence="3">CGMCC 1.9106</strain>
    </source>
</reference>
<organism evidence="2 3">
    <name type="scientific">Catellatospora aurea</name>
    <dbReference type="NCBI Taxonomy" id="1337874"/>
    <lineage>
        <taxon>Bacteria</taxon>
        <taxon>Bacillati</taxon>
        <taxon>Actinomycetota</taxon>
        <taxon>Actinomycetes</taxon>
        <taxon>Micromonosporales</taxon>
        <taxon>Micromonosporaceae</taxon>
        <taxon>Catellatospora</taxon>
    </lineage>
</organism>
<gene>
    <name evidence="2" type="ORF">ACFQO7_11730</name>
</gene>
<feature type="repeat" description="ANK" evidence="1">
    <location>
        <begin position="441"/>
        <end position="473"/>
    </location>
</feature>
<name>A0ABW2GU40_9ACTN</name>
<evidence type="ECO:0000313" key="3">
    <source>
        <dbReference type="Proteomes" id="UP001596392"/>
    </source>
</evidence>
<dbReference type="InterPro" id="IPR036770">
    <property type="entry name" value="Ankyrin_rpt-contain_sf"/>
</dbReference>
<dbReference type="EMBL" id="JBHTAC010000009">
    <property type="protein sequence ID" value="MFC7243146.1"/>
    <property type="molecule type" value="Genomic_DNA"/>
</dbReference>
<dbReference type="PROSITE" id="PS50088">
    <property type="entry name" value="ANK_REPEAT"/>
    <property type="match status" value="1"/>
</dbReference>
<dbReference type="RefSeq" id="WP_376806386.1">
    <property type="nucleotide sequence ID" value="NZ_JBHTAC010000009.1"/>
</dbReference>
<dbReference type="SUPFAM" id="SSF48403">
    <property type="entry name" value="Ankyrin repeat"/>
    <property type="match status" value="1"/>
</dbReference>
<dbReference type="InterPro" id="IPR002110">
    <property type="entry name" value="Ankyrin_rpt"/>
</dbReference>
<proteinExistence type="predicted"/>
<accession>A0ABW2GU40</accession>
<evidence type="ECO:0000313" key="2">
    <source>
        <dbReference type="EMBL" id="MFC7243146.1"/>
    </source>
</evidence>
<keyword evidence="3" id="KW-1185">Reference proteome</keyword>
<dbReference type="Proteomes" id="UP001596392">
    <property type="component" value="Unassembled WGS sequence"/>
</dbReference>
<sequence length="517" mass="57233">MVGGSSDALGVRRMVRRYAVPEWMIAECAEARERGDWRAACEAARVTVDIDDAGPVADLLAGFAPDLLRWHLPRSGSGTAGLSAGLTYLLAPDGPVTPDSTVLVVRSPEWVTGSQRLTVQARRAGDLREDPVYPLAPYLWDARRVGELRDVLQPAEPPVLAAPAEPPPSVPCGRCGKVRTDEPSGPPGEWAAAGWVIDESATLGYWGSWDLAVLGKADPSFAVRELRRLTAQFGHRSYRLRGDEGRLKRYYQRKVYLEAAGDRHRMTCGEPPPPRPGSIGVDLCLHPMLLRPPVDLELIRHDLIGILDLHPLVRAALFPATGAETRPAAGTSMVPAGFWQEERFRVRCGRQWHWISLRDGQVELLHHDGAERRREHALRAFGGAMRGCFQAELGWLDGDDAAPKRLREHRHDLWRRMEHGGSRVVRALLDAGMNPHVRDGQGRTLLHRMYMFEHEELLPRLLATGLDVNALSRRGWTAMAEALVHSAPMDLLVALNAAGAYPQLSLTDPEHWPDRAG</sequence>
<evidence type="ECO:0000256" key="1">
    <source>
        <dbReference type="PROSITE-ProRule" id="PRU00023"/>
    </source>
</evidence>
<keyword evidence="1" id="KW-0040">ANK repeat</keyword>
<dbReference type="Gene3D" id="1.25.40.20">
    <property type="entry name" value="Ankyrin repeat-containing domain"/>
    <property type="match status" value="1"/>
</dbReference>